<evidence type="ECO:0000259" key="6">
    <source>
        <dbReference type="SMART" id="SM00382"/>
    </source>
</evidence>
<dbReference type="GeneID" id="24907110"/>
<comment type="function">
    <text evidence="5">Involved in regulation of DNA replication.</text>
</comment>
<dbReference type="CDD" id="cd00009">
    <property type="entry name" value="AAA"/>
    <property type="match status" value="1"/>
</dbReference>
<gene>
    <name evidence="8" type="ORF">TES1_0695</name>
</gene>
<dbReference type="SUPFAM" id="SSF46785">
    <property type="entry name" value="Winged helix' DNA-binding domain"/>
    <property type="match status" value="1"/>
</dbReference>
<comment type="similarity">
    <text evidence="1 5">Belongs to the CDC6/cdc18 family.</text>
</comment>
<dbReference type="InterPro" id="IPR015163">
    <property type="entry name" value="Cdc6_C"/>
</dbReference>
<dbReference type="HAMAP" id="MF_01407">
    <property type="entry name" value="ORC1_type_DNA_replic_protein"/>
    <property type="match status" value="1"/>
</dbReference>
<dbReference type="InterPro" id="IPR050311">
    <property type="entry name" value="ORC1/CDC6"/>
</dbReference>
<dbReference type="InterPro" id="IPR003593">
    <property type="entry name" value="AAA+_ATPase"/>
</dbReference>
<keyword evidence="4 5" id="KW-0067">ATP-binding</keyword>
<dbReference type="SMART" id="SM01074">
    <property type="entry name" value="Cdc6_C"/>
    <property type="match status" value="1"/>
</dbReference>
<feature type="binding site" evidence="5">
    <location>
        <position position="229"/>
    </location>
    <ligand>
        <name>ATP</name>
        <dbReference type="ChEBI" id="CHEBI:30616"/>
    </ligand>
</feature>
<evidence type="ECO:0000313" key="8">
    <source>
        <dbReference type="EMBL" id="AHF80083.1"/>
    </source>
</evidence>
<dbReference type="SMART" id="SM00382">
    <property type="entry name" value="AAA"/>
    <property type="match status" value="1"/>
</dbReference>
<feature type="binding site" evidence="5">
    <location>
        <begin position="68"/>
        <end position="72"/>
    </location>
    <ligand>
        <name>ATP</name>
        <dbReference type="ChEBI" id="CHEBI:30616"/>
    </ligand>
</feature>
<organism evidence="8 9">
    <name type="scientific">Thermococcus paralvinellae</name>
    <dbReference type="NCBI Taxonomy" id="582419"/>
    <lineage>
        <taxon>Archaea</taxon>
        <taxon>Methanobacteriati</taxon>
        <taxon>Methanobacteriota</taxon>
        <taxon>Thermococci</taxon>
        <taxon>Thermococcales</taxon>
        <taxon>Thermococcaceae</taxon>
        <taxon>Thermococcus</taxon>
    </lineage>
</organism>
<dbReference type="GO" id="GO:0016887">
    <property type="term" value="F:ATP hydrolysis activity"/>
    <property type="evidence" value="ECO:0007669"/>
    <property type="project" value="InterPro"/>
</dbReference>
<dbReference type="AlphaFoldDB" id="W0I6R0"/>
<name>W0I6R0_9EURY</name>
<keyword evidence="9" id="KW-1185">Reference proteome</keyword>
<dbReference type="InterPro" id="IPR036390">
    <property type="entry name" value="WH_DNA-bd_sf"/>
</dbReference>
<feature type="binding site" evidence="5">
    <location>
        <position position="217"/>
    </location>
    <ligand>
        <name>ATP</name>
        <dbReference type="ChEBI" id="CHEBI:30616"/>
    </ligand>
</feature>
<dbReference type="NCBIfam" id="TIGR02928">
    <property type="entry name" value="orc1/cdc6 family replication initiation protein"/>
    <property type="match status" value="1"/>
</dbReference>
<evidence type="ECO:0000259" key="7">
    <source>
        <dbReference type="SMART" id="SM01074"/>
    </source>
</evidence>
<dbReference type="InterPro" id="IPR014277">
    <property type="entry name" value="Orc1/Cdc6_arc"/>
</dbReference>
<dbReference type="RefSeq" id="WP_042680301.1">
    <property type="nucleotide sequence ID" value="NZ_CP006965.1"/>
</dbReference>
<dbReference type="Pfam" id="PF00004">
    <property type="entry name" value="AAA"/>
    <property type="match status" value="1"/>
</dbReference>
<dbReference type="Pfam" id="PF22703">
    <property type="entry name" value="Cdc6_lid"/>
    <property type="match status" value="1"/>
</dbReference>
<protein>
    <recommendedName>
        <fullName evidence="5">ORC1-type DNA replication protein</fullName>
    </recommendedName>
</protein>
<accession>W0I6R0</accession>
<dbReference type="KEGG" id="ths:TES1_0695"/>
<keyword evidence="3 5" id="KW-0547">Nucleotide-binding</keyword>
<dbReference type="InterPro" id="IPR055237">
    <property type="entry name" value="Cdc6_lid"/>
</dbReference>
<dbReference type="Gene3D" id="3.40.50.300">
    <property type="entry name" value="P-loop containing nucleotide triphosphate hydrolases"/>
    <property type="match status" value="1"/>
</dbReference>
<evidence type="ECO:0000256" key="2">
    <source>
        <dbReference type="ARBA" id="ARBA00022705"/>
    </source>
</evidence>
<keyword evidence="2 5" id="KW-0235">DNA replication</keyword>
<dbReference type="InterPro" id="IPR036388">
    <property type="entry name" value="WH-like_DNA-bd_sf"/>
</dbReference>
<dbReference type="Gene3D" id="1.10.10.10">
    <property type="entry name" value="Winged helix-like DNA-binding domain superfamily/Winged helix DNA-binding domain"/>
    <property type="match status" value="1"/>
</dbReference>
<feature type="domain" description="Cdc6 C-terminal" evidence="7">
    <location>
        <begin position="308"/>
        <end position="391"/>
    </location>
</feature>
<feature type="domain" description="AAA+ ATPase" evidence="6">
    <location>
        <begin position="56"/>
        <end position="218"/>
    </location>
</feature>
<dbReference type="InterPro" id="IPR003959">
    <property type="entry name" value="ATPase_AAA_core"/>
</dbReference>
<dbReference type="SUPFAM" id="SSF52540">
    <property type="entry name" value="P-loop containing nucleoside triphosphate hydrolases"/>
    <property type="match status" value="1"/>
</dbReference>
<dbReference type="PANTHER" id="PTHR10763">
    <property type="entry name" value="CELL DIVISION CONTROL PROTEIN 6-RELATED"/>
    <property type="match status" value="1"/>
</dbReference>
<dbReference type="OrthoDB" id="195574at2157"/>
<dbReference type="Pfam" id="PF09079">
    <property type="entry name" value="WHD_Cdc6"/>
    <property type="match status" value="1"/>
</dbReference>
<dbReference type="Proteomes" id="UP000019027">
    <property type="component" value="Chromosome"/>
</dbReference>
<dbReference type="CDD" id="cd08768">
    <property type="entry name" value="Cdc6_C"/>
    <property type="match status" value="1"/>
</dbReference>
<evidence type="ECO:0000256" key="1">
    <source>
        <dbReference type="ARBA" id="ARBA00006184"/>
    </source>
</evidence>
<proteinExistence type="inferred from homology"/>
<dbReference type="STRING" id="582419.TES1_0695"/>
<dbReference type="EMBL" id="CP006965">
    <property type="protein sequence ID" value="AHF80083.1"/>
    <property type="molecule type" value="Genomic_DNA"/>
</dbReference>
<reference evidence="8 9" key="1">
    <citation type="journal article" date="2014" name="Int. J. Syst. Evol. Microbiol.">
        <title>Thermococcus paralvinellae sp. nov. and Thermococcus cleftensis sp. nov. of hyperthermophilic heterotrophs from deep-sea hydrothermal vents.</title>
        <authorList>
            <person name="Hensley S.A."/>
            <person name="Jung J.H."/>
            <person name="Park C.S."/>
            <person name="Holden J.F."/>
        </authorList>
    </citation>
    <scope>NUCLEOTIDE SEQUENCE [LARGE SCALE GENOMIC DNA]</scope>
    <source>
        <strain evidence="8 9">ES1</strain>
    </source>
</reference>
<evidence type="ECO:0000256" key="4">
    <source>
        <dbReference type="ARBA" id="ARBA00022840"/>
    </source>
</evidence>
<evidence type="ECO:0000313" key="9">
    <source>
        <dbReference type="Proteomes" id="UP000019027"/>
    </source>
</evidence>
<sequence length="420" mass="48487">MKFNLKEILRDEMQKKTIIINPGVLTESYVPDYLLFRDEEVAQITRHLGRYLSGIQPGNLLIHGPPGTGKTHAIKIVAKSYNEFVNETGINSKIIYINCKDKTYYQTLVALLHGLGVEFPERGLGVSEAVEALTLYLKESNGRHVFVFDEIDKLKRTYRDKEEPMNALIYRMSRLDELLDKEGPLIIMISNKSNIIEKIEHATRAKFTPQTIYFREYNIEELYQILLDRAERALAPGSFTTEAIAYLADLVKKNERDLRWGFRVLIEAALRAHDKLTTELIDEAVNVVDNDMLSQVVHSLSNHQLIVLWAVAFLENVKILPVTGELYHVYKLVCEEVGLKPRSMRHVMHYITPKIESMGLITSREKGQGRGRGKTLVFHLEENPEKILKLVESVLSERMHKEFKPEEIPEFIQISFQRRR</sequence>
<dbReference type="GO" id="GO:0006260">
    <property type="term" value="P:DNA replication"/>
    <property type="evidence" value="ECO:0007669"/>
    <property type="project" value="UniProtKB-UniRule"/>
</dbReference>
<dbReference type="Gene3D" id="1.10.8.60">
    <property type="match status" value="1"/>
</dbReference>
<dbReference type="PANTHER" id="PTHR10763:SF26">
    <property type="entry name" value="CELL DIVISION CONTROL PROTEIN 6 HOMOLOG"/>
    <property type="match status" value="1"/>
</dbReference>
<evidence type="ECO:0000256" key="3">
    <source>
        <dbReference type="ARBA" id="ARBA00022741"/>
    </source>
</evidence>
<dbReference type="GO" id="GO:0005524">
    <property type="term" value="F:ATP binding"/>
    <property type="evidence" value="ECO:0007669"/>
    <property type="project" value="UniProtKB-UniRule"/>
</dbReference>
<dbReference type="HOGENOM" id="CLU_025112_3_1_2"/>
<dbReference type="InterPro" id="IPR027417">
    <property type="entry name" value="P-loop_NTPase"/>
</dbReference>
<evidence type="ECO:0000256" key="5">
    <source>
        <dbReference type="HAMAP-Rule" id="MF_01407"/>
    </source>
</evidence>